<protein>
    <submittedName>
        <fullName evidence="2">Uncharacterized protein</fullName>
    </submittedName>
</protein>
<reference evidence="2 3" key="1">
    <citation type="journal article" date="2012" name="Stand. Genomic Sci.">
        <title>Genome sequence of the soil bacterium Saccharomonospora azurea type strain (NA-128(T)).</title>
        <authorList>
            <person name="Klenk H.P."/>
            <person name="Held B."/>
            <person name="Lucas S."/>
            <person name="Lapidus A."/>
            <person name="Copeland A."/>
            <person name="Hammon N."/>
            <person name="Pitluck S."/>
            <person name="Goodwin L.A."/>
            <person name="Han C."/>
            <person name="Tapia R."/>
            <person name="Brambilla E.M."/>
            <person name="Potter G."/>
            <person name="Land M."/>
            <person name="Ivanova N."/>
            <person name="Rohde M."/>
            <person name="Goker M."/>
            <person name="Detter J.C."/>
            <person name="Kyrpides N.C."/>
            <person name="Woyke T."/>
        </authorList>
    </citation>
    <scope>NUCLEOTIDE SEQUENCE [LARGE SCALE GENOMIC DNA]</scope>
    <source>
        <strain evidence="2 3">NA-128</strain>
    </source>
</reference>
<evidence type="ECO:0000313" key="2">
    <source>
        <dbReference type="EMBL" id="EHY87710.1"/>
    </source>
</evidence>
<organism evidence="2 3">
    <name type="scientific">Saccharomonospora azurea NA-128</name>
    <dbReference type="NCBI Taxonomy" id="882081"/>
    <lineage>
        <taxon>Bacteria</taxon>
        <taxon>Bacillati</taxon>
        <taxon>Actinomycetota</taxon>
        <taxon>Actinomycetes</taxon>
        <taxon>Pseudonocardiales</taxon>
        <taxon>Pseudonocardiaceae</taxon>
        <taxon>Saccharomonospora</taxon>
    </lineage>
</organism>
<keyword evidence="3" id="KW-1185">Reference proteome</keyword>
<dbReference type="AlphaFoldDB" id="H8GC33"/>
<name>H8GC33_9PSEU</name>
<dbReference type="RefSeq" id="WP_005438803.1">
    <property type="nucleotide sequence ID" value="NZ_CM001466.1"/>
</dbReference>
<dbReference type="Proteomes" id="UP000004705">
    <property type="component" value="Chromosome"/>
</dbReference>
<evidence type="ECO:0000256" key="1">
    <source>
        <dbReference type="SAM" id="MobiDB-lite"/>
    </source>
</evidence>
<dbReference type="EMBL" id="CM001466">
    <property type="protein sequence ID" value="EHY87710.1"/>
    <property type="molecule type" value="Genomic_DNA"/>
</dbReference>
<accession>H8GC33</accession>
<proteinExistence type="predicted"/>
<feature type="region of interest" description="Disordered" evidence="1">
    <location>
        <begin position="1"/>
        <end position="22"/>
    </location>
</feature>
<evidence type="ECO:0000313" key="3">
    <source>
        <dbReference type="Proteomes" id="UP000004705"/>
    </source>
</evidence>
<sequence>MSHHRLTGREAGSPTPLPSRSRERAVIALQQQQWTTANNTEHGWLSPADDQDTVSIPCTPGDHRTCGSKRHDLRRSGVQC</sequence>
<dbReference type="HOGENOM" id="CLU_2587602_0_0_11"/>
<gene>
    <name evidence="2" type="ORF">SacazDRAFT_00762</name>
</gene>